<dbReference type="InterPro" id="IPR005821">
    <property type="entry name" value="Ion_trans_dom"/>
</dbReference>
<keyword evidence="4 5" id="KW-0472">Membrane</keyword>
<protein>
    <submittedName>
        <fullName evidence="7">Scn4ab protein</fullName>
    </submittedName>
</protein>
<name>A0A812PU77_9DINO</name>
<dbReference type="AlphaFoldDB" id="A0A812PU77"/>
<keyword evidence="8" id="KW-1185">Reference proteome</keyword>
<dbReference type="Pfam" id="PF00520">
    <property type="entry name" value="Ion_trans"/>
    <property type="match status" value="1"/>
</dbReference>
<accession>A0A812PU77</accession>
<evidence type="ECO:0000313" key="7">
    <source>
        <dbReference type="EMBL" id="CAE7362994.1"/>
    </source>
</evidence>
<dbReference type="InterPro" id="IPR027359">
    <property type="entry name" value="Volt_channel_dom_sf"/>
</dbReference>
<evidence type="ECO:0000256" key="5">
    <source>
        <dbReference type="SAM" id="Phobius"/>
    </source>
</evidence>
<dbReference type="PANTHER" id="PTHR10037">
    <property type="entry name" value="VOLTAGE-GATED CATION CHANNEL CALCIUM AND SODIUM"/>
    <property type="match status" value="1"/>
</dbReference>
<feature type="transmembrane region" description="Helical" evidence="5">
    <location>
        <begin position="98"/>
        <end position="116"/>
    </location>
</feature>
<sequence>LVTARSTPVQVMQYTYTLFFLIELVLRIGAYGRSFFCGADWAWGWLDFLIVTSSLWELGIDVAFLIQQDDQLQGIGNSSALRAVRIIRITRMLKTLRLLRIFRFIVALRTLVTSIISTLKNLFWALMLLGIIIYAFAILFCQAVRSHVSDPTMTPLPEE</sequence>
<dbReference type="InterPro" id="IPR043203">
    <property type="entry name" value="VGCC_Ca_Na"/>
</dbReference>
<dbReference type="OrthoDB" id="445895at2759"/>
<evidence type="ECO:0000256" key="3">
    <source>
        <dbReference type="ARBA" id="ARBA00022989"/>
    </source>
</evidence>
<reference evidence="7" key="1">
    <citation type="submission" date="2021-02" db="EMBL/GenBank/DDBJ databases">
        <authorList>
            <person name="Dougan E. K."/>
            <person name="Rhodes N."/>
            <person name="Thang M."/>
            <person name="Chan C."/>
        </authorList>
    </citation>
    <scope>NUCLEOTIDE SEQUENCE</scope>
</reference>
<evidence type="ECO:0000256" key="2">
    <source>
        <dbReference type="ARBA" id="ARBA00022692"/>
    </source>
</evidence>
<keyword evidence="2 5" id="KW-0812">Transmembrane</keyword>
<dbReference type="Gene3D" id="1.20.120.350">
    <property type="entry name" value="Voltage-gated potassium channels. Chain C"/>
    <property type="match status" value="1"/>
</dbReference>
<comment type="caution">
    <text evidence="7">The sequence shown here is derived from an EMBL/GenBank/DDBJ whole genome shotgun (WGS) entry which is preliminary data.</text>
</comment>
<dbReference type="PANTHER" id="PTHR10037:SF62">
    <property type="entry name" value="SODIUM CHANNEL PROTEIN 60E"/>
    <property type="match status" value="1"/>
</dbReference>
<comment type="subcellular location">
    <subcellularLocation>
        <location evidence="1">Membrane</location>
        <topology evidence="1">Multi-pass membrane protein</topology>
    </subcellularLocation>
</comment>
<dbReference type="SUPFAM" id="SSF81324">
    <property type="entry name" value="Voltage-gated potassium channels"/>
    <property type="match status" value="1"/>
</dbReference>
<dbReference type="GO" id="GO:0001518">
    <property type="term" value="C:voltage-gated sodium channel complex"/>
    <property type="evidence" value="ECO:0007669"/>
    <property type="project" value="TreeGrafter"/>
</dbReference>
<evidence type="ECO:0000256" key="1">
    <source>
        <dbReference type="ARBA" id="ARBA00004141"/>
    </source>
</evidence>
<feature type="transmembrane region" description="Helical" evidence="5">
    <location>
        <begin position="42"/>
        <end position="66"/>
    </location>
</feature>
<feature type="non-terminal residue" evidence="7">
    <location>
        <position position="1"/>
    </location>
</feature>
<evidence type="ECO:0000313" key="8">
    <source>
        <dbReference type="Proteomes" id="UP000604046"/>
    </source>
</evidence>
<feature type="transmembrane region" description="Helical" evidence="5">
    <location>
        <begin position="12"/>
        <end position="30"/>
    </location>
</feature>
<dbReference type="Proteomes" id="UP000604046">
    <property type="component" value="Unassembled WGS sequence"/>
</dbReference>
<dbReference type="EMBL" id="CAJNDS010002184">
    <property type="protein sequence ID" value="CAE7362994.1"/>
    <property type="molecule type" value="Genomic_DNA"/>
</dbReference>
<feature type="non-terminal residue" evidence="7">
    <location>
        <position position="159"/>
    </location>
</feature>
<evidence type="ECO:0000256" key="4">
    <source>
        <dbReference type="ARBA" id="ARBA00023136"/>
    </source>
</evidence>
<evidence type="ECO:0000259" key="6">
    <source>
        <dbReference type="Pfam" id="PF00520"/>
    </source>
</evidence>
<organism evidence="7 8">
    <name type="scientific">Symbiodinium natans</name>
    <dbReference type="NCBI Taxonomy" id="878477"/>
    <lineage>
        <taxon>Eukaryota</taxon>
        <taxon>Sar</taxon>
        <taxon>Alveolata</taxon>
        <taxon>Dinophyceae</taxon>
        <taxon>Suessiales</taxon>
        <taxon>Symbiodiniaceae</taxon>
        <taxon>Symbiodinium</taxon>
    </lineage>
</organism>
<dbReference type="GO" id="GO:0005248">
    <property type="term" value="F:voltage-gated sodium channel activity"/>
    <property type="evidence" value="ECO:0007669"/>
    <property type="project" value="TreeGrafter"/>
</dbReference>
<feature type="transmembrane region" description="Helical" evidence="5">
    <location>
        <begin position="122"/>
        <end position="144"/>
    </location>
</feature>
<gene>
    <name evidence="7" type="primary">scn4ab</name>
    <name evidence="7" type="ORF">SNAT2548_LOCUS19596</name>
</gene>
<feature type="domain" description="Ion transport" evidence="6">
    <location>
        <begin position="7"/>
        <end position="144"/>
    </location>
</feature>
<proteinExistence type="predicted"/>
<keyword evidence="3 5" id="KW-1133">Transmembrane helix</keyword>